<dbReference type="PANTHER" id="PTHR33937">
    <property type="entry name" value="IRON-MOLYBDENUM PROTEIN-RELATED-RELATED"/>
    <property type="match status" value="1"/>
</dbReference>
<dbReference type="OrthoDB" id="9797941at2"/>
<protein>
    <submittedName>
        <fullName evidence="4">Nitrogen fixation protein NifX</fullName>
    </submittedName>
</protein>
<dbReference type="InterPro" id="IPR034169">
    <property type="entry name" value="NifX-like"/>
</dbReference>
<dbReference type="InterPro" id="IPR003731">
    <property type="entry name" value="Di-Nase_FeMo-co_biosynth"/>
</dbReference>
<feature type="domain" description="Dinitrogenase iron-molybdenum cofactor biosynthesis" evidence="3">
    <location>
        <begin position="29"/>
        <end position="118"/>
    </location>
</feature>
<dbReference type="Proteomes" id="UP000245138">
    <property type="component" value="Unassembled WGS sequence"/>
</dbReference>
<evidence type="ECO:0000259" key="3">
    <source>
        <dbReference type="Pfam" id="PF02579"/>
    </source>
</evidence>
<sequence length="153" mass="17113">MRHLARQLAIPCADSWIIRIAFASVDLRVVDQHFGSSPRLAIYGVRGDEVQLLEVADFTVCQGHNEDKLISRINAVEGCFSLYCTAVGETAFRQLLGIGVRAVNVQMNTPIAMLLADAQALCDDGRIRKSPRQKDRNRFNVMMQESGWYEGDL</sequence>
<dbReference type="SUPFAM" id="SSF53146">
    <property type="entry name" value="Nitrogenase accessory factor-like"/>
    <property type="match status" value="1"/>
</dbReference>
<proteinExistence type="inferred from homology"/>
<name>A0A2U1TTP0_9GAMM</name>
<dbReference type="EMBL" id="QDKJ01000006">
    <property type="protein sequence ID" value="PWC12775.1"/>
    <property type="molecule type" value="Genomic_DNA"/>
</dbReference>
<dbReference type="CDD" id="cd00853">
    <property type="entry name" value="NifX"/>
    <property type="match status" value="1"/>
</dbReference>
<gene>
    <name evidence="4" type="ORF">B4923_09585</name>
</gene>
<organism evidence="4 5">
    <name type="scientific">Brenneria roseae subsp. americana</name>
    <dbReference type="NCBI Taxonomy" id="1508507"/>
    <lineage>
        <taxon>Bacteria</taxon>
        <taxon>Pseudomonadati</taxon>
        <taxon>Pseudomonadota</taxon>
        <taxon>Gammaproteobacteria</taxon>
        <taxon>Enterobacterales</taxon>
        <taxon>Pectobacteriaceae</taxon>
        <taxon>Brenneria</taxon>
    </lineage>
</organism>
<dbReference type="Gene3D" id="3.30.420.130">
    <property type="entry name" value="Dinitrogenase iron-molybdenum cofactor biosynthesis domain"/>
    <property type="match status" value="1"/>
</dbReference>
<comment type="similarity">
    <text evidence="1">Belongs to the NifX/NifY family.</text>
</comment>
<dbReference type="InterPro" id="IPR036105">
    <property type="entry name" value="DiNase_FeMo-co_biosyn_sf"/>
</dbReference>
<dbReference type="Pfam" id="PF02579">
    <property type="entry name" value="Nitro_FeMo-Co"/>
    <property type="match status" value="1"/>
</dbReference>
<evidence type="ECO:0000256" key="1">
    <source>
        <dbReference type="ARBA" id="ARBA00010285"/>
    </source>
</evidence>
<dbReference type="InterPro" id="IPR051840">
    <property type="entry name" value="NifX/NifY_domain"/>
</dbReference>
<evidence type="ECO:0000313" key="4">
    <source>
        <dbReference type="EMBL" id="PWC12775.1"/>
    </source>
</evidence>
<reference evidence="4 5" key="1">
    <citation type="submission" date="2018-04" db="EMBL/GenBank/DDBJ databases">
        <title>Brenneria corticis sp.nov.</title>
        <authorList>
            <person name="Li Y."/>
        </authorList>
    </citation>
    <scope>NUCLEOTIDE SEQUENCE [LARGE SCALE GENOMIC DNA]</scope>
    <source>
        <strain evidence="4 5">LMG 27715</strain>
    </source>
</reference>
<dbReference type="RefSeq" id="WP_109054129.1">
    <property type="nucleotide sequence ID" value="NZ_QDKJ01000006.1"/>
</dbReference>
<evidence type="ECO:0000313" key="5">
    <source>
        <dbReference type="Proteomes" id="UP000245138"/>
    </source>
</evidence>
<dbReference type="AlphaFoldDB" id="A0A2U1TTP0"/>
<keyword evidence="5" id="KW-1185">Reference proteome</keyword>
<evidence type="ECO:0000256" key="2">
    <source>
        <dbReference type="ARBA" id="ARBA00023231"/>
    </source>
</evidence>
<dbReference type="PANTHER" id="PTHR33937:SF1">
    <property type="entry name" value="IRON-MOLIBDENUM COFACTOR PROCESSING PROTEIN"/>
    <property type="match status" value="1"/>
</dbReference>
<keyword evidence="2" id="KW-0535">Nitrogen fixation</keyword>
<accession>A0A2U1TTP0</accession>
<comment type="caution">
    <text evidence="4">The sequence shown here is derived from an EMBL/GenBank/DDBJ whole genome shotgun (WGS) entry which is preliminary data.</text>
</comment>